<dbReference type="GO" id="GO:0006355">
    <property type="term" value="P:regulation of DNA-templated transcription"/>
    <property type="evidence" value="ECO:0007669"/>
    <property type="project" value="InterPro"/>
</dbReference>
<dbReference type="Gene3D" id="1.10.1220.10">
    <property type="entry name" value="Met repressor-like"/>
    <property type="match status" value="1"/>
</dbReference>
<gene>
    <name evidence="1" type="ORF">E1B03_00230</name>
</gene>
<evidence type="ECO:0000313" key="2">
    <source>
        <dbReference type="Proteomes" id="UP000293850"/>
    </source>
</evidence>
<evidence type="ECO:0000313" key="1">
    <source>
        <dbReference type="EMBL" id="QBM20954.1"/>
    </source>
</evidence>
<sequence length="336" mass="36483">MAMVNARIDDDLKARVDAVLQRRNITVTQNMTDLYRYIEQHEQSPFLPAPRPHTAGEVVAKCCSDLMNIRDALLLIRGHAERQAGTGEMTSLYQLFTRSRLAFADGLCWLHSAPALPFTVDRLLLPLAQAQAQIAECDIALGGGSRDALVLSGEREQHLSTAITSLDGLVSNLCQKAGLLRRLVPVVQEEQRADGELCSVITADATFTGHADVIVLLRPDLLRLLTPRLKEAIPCPQLAGWGPGVDINSGYNTFIPAPADSVPVSPTSAFARAASGGAMGVCGLLFIQGETRIHFWPQKEAGTDVVTRERLAEAVCEKMDSLLRKILQGAVREKGE</sequence>
<reference evidence="1 2" key="1">
    <citation type="submission" date="2019-03" db="EMBL/GenBank/DDBJ databases">
        <title>Complete genome sequence of an arsenate-respiring bacteria, Citrobacter sp. LY-1.</title>
        <authorList>
            <person name="Wang H."/>
            <person name="Liu Y."/>
            <person name="Li Q."/>
            <person name="Huang J."/>
        </authorList>
    </citation>
    <scope>NUCLEOTIDE SEQUENCE [LARGE SCALE GENOMIC DNA]</scope>
    <source>
        <strain evidence="1 2">LY-1</strain>
        <plasmid evidence="1 2">unnamed2</plasmid>
    </source>
</reference>
<keyword evidence="2" id="KW-1185">Reference proteome</keyword>
<geneLocation type="plasmid" evidence="1 2">
    <name>unnamed2</name>
</geneLocation>
<organism evidence="1 2">
    <name type="scientific">Citrobacter arsenatis</name>
    <dbReference type="NCBI Taxonomy" id="2546350"/>
    <lineage>
        <taxon>Bacteria</taxon>
        <taxon>Pseudomonadati</taxon>
        <taxon>Pseudomonadota</taxon>
        <taxon>Gammaproteobacteria</taxon>
        <taxon>Enterobacterales</taxon>
        <taxon>Enterobacteriaceae</taxon>
        <taxon>Citrobacter</taxon>
    </lineage>
</organism>
<keyword evidence="1" id="KW-0614">Plasmid</keyword>
<accession>A0A4P6WEE2</accession>
<protein>
    <submittedName>
        <fullName evidence="1">Uncharacterized protein</fullName>
    </submittedName>
</protein>
<dbReference type="InterPro" id="IPR013321">
    <property type="entry name" value="Arc_rbn_hlx_hlx"/>
</dbReference>
<name>A0A4P6WEE2_9ENTR</name>
<dbReference type="EMBL" id="CP037863">
    <property type="protein sequence ID" value="QBM20954.1"/>
    <property type="molecule type" value="Genomic_DNA"/>
</dbReference>
<dbReference type="Proteomes" id="UP000293850">
    <property type="component" value="Plasmid unnamed2"/>
</dbReference>
<dbReference type="AlphaFoldDB" id="A0A4P6WEE2"/>
<proteinExistence type="predicted"/>
<dbReference type="GO" id="GO:0043565">
    <property type="term" value="F:sequence-specific DNA binding"/>
    <property type="evidence" value="ECO:0007669"/>
    <property type="project" value="UniProtKB-ARBA"/>
</dbReference>
<dbReference type="KEGG" id="cars:E1B03_00230"/>